<dbReference type="Pfam" id="PF22421">
    <property type="entry name" value="SYY_C-terminal"/>
    <property type="match status" value="1"/>
</dbReference>
<keyword evidence="2 11" id="KW-0963">Cytoplasm</keyword>
<evidence type="ECO:0000256" key="6">
    <source>
        <dbReference type="ARBA" id="ARBA00022884"/>
    </source>
</evidence>
<protein>
    <recommendedName>
        <fullName evidence="11">Tyrosine--tRNA ligase</fullName>
        <ecNumber evidence="11">6.1.1.1</ecNumber>
    </recommendedName>
    <alternativeName>
        <fullName evidence="11">Tyrosyl-tRNA synthetase</fullName>
        <shortName evidence="11">TyrRS</shortName>
    </alternativeName>
</protein>
<dbReference type="GO" id="GO:0005829">
    <property type="term" value="C:cytosol"/>
    <property type="evidence" value="ECO:0007669"/>
    <property type="project" value="TreeGrafter"/>
</dbReference>
<dbReference type="InterPro" id="IPR024088">
    <property type="entry name" value="Tyr-tRNA-ligase_bac-type"/>
</dbReference>
<sequence>MQLLKDLEWRGVIYQQTDEEGLESLLDNNKISLYCGMDPTADSMHIGHLLPFLTLRRFQQHGHRPIVLVGGATGLIGDPSGKKEERKLQTIETVEHNVKGLKAQLESIFDFGGENGAVMVNNYDWTRSIDIITFLRDYGKHIGINYMLAKDTIASRLETGISFTEFTYTILQAMDFNYLYQNLDCKLQIGGSDQWGNITTGLDLIRKMNDEGAKAFGLTIPLVTKADGTKFGKSESGTVWLDPEKTTPYEFYQFWINTADADVVKYLKYFTFLSHEEIDALAQSVETEPHLRKAQKALAEEMTRLIHGEEALEQAIKITAALFSGDVKNLTAEEIKVGFKDVPSFERSSKEATGLVDLLVEAKISPSKRQAREDIQSGAISLNGDKVTELDYQVSGNDMIEGEFMLIRRGKKKYTLIK</sequence>
<reference evidence="14 15" key="1">
    <citation type="submission" date="2018-08" db="EMBL/GenBank/DDBJ databases">
        <title>Bacillus chawlae sp. nov., Bacillus glennii sp. nov., and Bacillus saganii sp. nov. Isolated from the Vehicle Assembly Building at Kennedy Space Center where the Viking Spacecraft were Assembled.</title>
        <authorList>
            <person name="Seuylemezian A."/>
            <person name="Vaishampayan P."/>
        </authorList>
    </citation>
    <scope>NUCLEOTIDE SEQUENCE [LARGE SCALE GENOMIC DNA]</scope>
    <source>
        <strain evidence="14 15">V44-8</strain>
    </source>
</reference>
<dbReference type="OrthoDB" id="9804243at2"/>
<dbReference type="Proteomes" id="UP000262939">
    <property type="component" value="Unassembled WGS sequence"/>
</dbReference>
<feature type="binding site" evidence="11">
    <location>
        <position position="168"/>
    </location>
    <ligand>
        <name>L-tyrosine</name>
        <dbReference type="ChEBI" id="CHEBI:58315"/>
    </ligand>
</feature>
<dbReference type="PROSITE" id="PS00178">
    <property type="entry name" value="AA_TRNA_LIGASE_I"/>
    <property type="match status" value="1"/>
</dbReference>
<comment type="caution">
    <text evidence="14">The sequence shown here is derived from an EMBL/GenBank/DDBJ whole genome shotgun (WGS) entry which is preliminary data.</text>
</comment>
<dbReference type="AlphaFoldDB" id="A0A372LKM2"/>
<evidence type="ECO:0000313" key="14">
    <source>
        <dbReference type="EMBL" id="RFU66238.1"/>
    </source>
</evidence>
<evidence type="ECO:0000256" key="3">
    <source>
        <dbReference type="ARBA" id="ARBA00022598"/>
    </source>
</evidence>
<dbReference type="InterPro" id="IPR001412">
    <property type="entry name" value="aa-tRNA-synth_I_CS"/>
</dbReference>
<proteinExistence type="inferred from homology"/>
<keyword evidence="7 11" id="KW-0648">Protein biosynthesis</keyword>
<keyword evidence="5 11" id="KW-0067">ATP-binding</keyword>
<evidence type="ECO:0000256" key="12">
    <source>
        <dbReference type="PROSITE-ProRule" id="PRU00182"/>
    </source>
</evidence>
<dbReference type="GO" id="GO:0003723">
    <property type="term" value="F:RNA binding"/>
    <property type="evidence" value="ECO:0007669"/>
    <property type="project" value="UniProtKB-KW"/>
</dbReference>
<dbReference type="Pfam" id="PF00579">
    <property type="entry name" value="tRNA-synt_1b"/>
    <property type="match status" value="1"/>
</dbReference>
<feature type="short sequence motif" description="'KMSKS' region" evidence="11">
    <location>
        <begin position="230"/>
        <end position="234"/>
    </location>
</feature>
<dbReference type="GO" id="GO:0004831">
    <property type="term" value="F:tyrosine-tRNA ligase activity"/>
    <property type="evidence" value="ECO:0007669"/>
    <property type="project" value="UniProtKB-UniRule"/>
</dbReference>
<comment type="function">
    <text evidence="11">Catalyzes the attachment of tyrosine to tRNA(Tyr) in a two-step reaction: tyrosine is first activated by ATP to form Tyr-AMP and then transferred to the acceptor end of tRNA(Tyr).</text>
</comment>
<gene>
    <name evidence="11" type="primary">tyrS</name>
    <name evidence="14" type="ORF">D0466_01285</name>
</gene>
<dbReference type="PANTHER" id="PTHR11766">
    <property type="entry name" value="TYROSYL-TRNA SYNTHETASE"/>
    <property type="match status" value="1"/>
</dbReference>
<dbReference type="Gene3D" id="1.10.240.10">
    <property type="entry name" value="Tyrosyl-Transfer RNA Synthetase"/>
    <property type="match status" value="1"/>
</dbReference>
<evidence type="ECO:0000256" key="11">
    <source>
        <dbReference type="HAMAP-Rule" id="MF_02006"/>
    </source>
</evidence>
<dbReference type="SUPFAM" id="SSF52374">
    <property type="entry name" value="Nucleotidylyl transferase"/>
    <property type="match status" value="1"/>
</dbReference>
<dbReference type="RefSeq" id="WP_117320761.1">
    <property type="nucleotide sequence ID" value="NZ_QVTD01000002.1"/>
</dbReference>
<keyword evidence="3 11" id="KW-0436">Ligase</keyword>
<dbReference type="InterPro" id="IPR024107">
    <property type="entry name" value="Tyr-tRNA-ligase_bac_1"/>
</dbReference>
<dbReference type="InterPro" id="IPR002305">
    <property type="entry name" value="aa-tRNA-synth_Ic"/>
</dbReference>
<comment type="subcellular location">
    <subcellularLocation>
        <location evidence="1 11">Cytoplasm</location>
    </subcellularLocation>
</comment>
<dbReference type="EC" id="6.1.1.1" evidence="11"/>
<organism evidence="14 15">
    <name type="scientific">Peribacillus glennii</name>
    <dbReference type="NCBI Taxonomy" id="2303991"/>
    <lineage>
        <taxon>Bacteria</taxon>
        <taxon>Bacillati</taxon>
        <taxon>Bacillota</taxon>
        <taxon>Bacilli</taxon>
        <taxon>Bacillales</taxon>
        <taxon>Bacillaceae</taxon>
        <taxon>Peribacillus</taxon>
    </lineage>
</organism>
<dbReference type="InterPro" id="IPR054608">
    <property type="entry name" value="SYY-like_C"/>
</dbReference>
<evidence type="ECO:0000313" key="15">
    <source>
        <dbReference type="Proteomes" id="UP000262939"/>
    </source>
</evidence>
<dbReference type="PANTHER" id="PTHR11766:SF0">
    <property type="entry name" value="TYROSINE--TRNA LIGASE, MITOCHONDRIAL"/>
    <property type="match status" value="1"/>
</dbReference>
<dbReference type="GO" id="GO:0006437">
    <property type="term" value="P:tyrosyl-tRNA aminoacylation"/>
    <property type="evidence" value="ECO:0007669"/>
    <property type="project" value="UniProtKB-UniRule"/>
</dbReference>
<dbReference type="InterPro" id="IPR014729">
    <property type="entry name" value="Rossmann-like_a/b/a_fold"/>
</dbReference>
<feature type="short sequence motif" description="'HIGH' region" evidence="11">
    <location>
        <begin position="39"/>
        <end position="48"/>
    </location>
</feature>
<evidence type="ECO:0000256" key="2">
    <source>
        <dbReference type="ARBA" id="ARBA00022490"/>
    </source>
</evidence>
<dbReference type="Gene3D" id="3.10.290.10">
    <property type="entry name" value="RNA-binding S4 domain"/>
    <property type="match status" value="1"/>
</dbReference>
<evidence type="ECO:0000259" key="13">
    <source>
        <dbReference type="SMART" id="SM00363"/>
    </source>
</evidence>
<evidence type="ECO:0000256" key="9">
    <source>
        <dbReference type="ARBA" id="ARBA00048248"/>
    </source>
</evidence>
<keyword evidence="8 11" id="KW-0030">Aminoacyl-tRNA synthetase</keyword>
<dbReference type="PRINTS" id="PR01040">
    <property type="entry name" value="TRNASYNTHTYR"/>
</dbReference>
<feature type="binding site" evidence="11">
    <location>
        <position position="233"/>
    </location>
    <ligand>
        <name>ATP</name>
        <dbReference type="ChEBI" id="CHEBI:30616"/>
    </ligand>
</feature>
<evidence type="ECO:0000256" key="5">
    <source>
        <dbReference type="ARBA" id="ARBA00022840"/>
    </source>
</evidence>
<dbReference type="EMBL" id="QVTD01000002">
    <property type="protein sequence ID" value="RFU66238.1"/>
    <property type="molecule type" value="Genomic_DNA"/>
</dbReference>
<dbReference type="HAMAP" id="MF_02006">
    <property type="entry name" value="Tyr_tRNA_synth_type1"/>
    <property type="match status" value="1"/>
</dbReference>
<feature type="binding site" evidence="11">
    <location>
        <position position="34"/>
    </location>
    <ligand>
        <name>L-tyrosine</name>
        <dbReference type="ChEBI" id="CHEBI:58315"/>
    </ligand>
</feature>
<dbReference type="NCBIfam" id="TIGR00234">
    <property type="entry name" value="tyrS"/>
    <property type="match status" value="1"/>
</dbReference>
<evidence type="ECO:0000256" key="8">
    <source>
        <dbReference type="ARBA" id="ARBA00023146"/>
    </source>
</evidence>
<dbReference type="InterPro" id="IPR002307">
    <property type="entry name" value="Tyr-tRNA-ligase"/>
</dbReference>
<name>A0A372LKM2_9BACI</name>
<keyword evidence="4 11" id="KW-0547">Nucleotide-binding</keyword>
<comment type="subunit">
    <text evidence="11">Homodimer.</text>
</comment>
<comment type="catalytic activity">
    <reaction evidence="9 11">
        <text>tRNA(Tyr) + L-tyrosine + ATP = L-tyrosyl-tRNA(Tyr) + AMP + diphosphate + H(+)</text>
        <dbReference type="Rhea" id="RHEA:10220"/>
        <dbReference type="Rhea" id="RHEA-COMP:9706"/>
        <dbReference type="Rhea" id="RHEA-COMP:9707"/>
        <dbReference type="ChEBI" id="CHEBI:15378"/>
        <dbReference type="ChEBI" id="CHEBI:30616"/>
        <dbReference type="ChEBI" id="CHEBI:33019"/>
        <dbReference type="ChEBI" id="CHEBI:58315"/>
        <dbReference type="ChEBI" id="CHEBI:78442"/>
        <dbReference type="ChEBI" id="CHEBI:78536"/>
        <dbReference type="ChEBI" id="CHEBI:456215"/>
        <dbReference type="EC" id="6.1.1.1"/>
    </reaction>
</comment>
<keyword evidence="15" id="KW-1185">Reference proteome</keyword>
<dbReference type="CDD" id="cd00395">
    <property type="entry name" value="Tyr_Trp_RS_core"/>
    <property type="match status" value="1"/>
</dbReference>
<dbReference type="InterPro" id="IPR036986">
    <property type="entry name" value="S4_RNA-bd_sf"/>
</dbReference>
<dbReference type="FunFam" id="3.40.50.620:FF:000008">
    <property type="entry name" value="Tyrosine--tRNA ligase"/>
    <property type="match status" value="1"/>
</dbReference>
<feature type="binding site" evidence="11">
    <location>
        <position position="172"/>
    </location>
    <ligand>
        <name>L-tyrosine</name>
        <dbReference type="ChEBI" id="CHEBI:58315"/>
    </ligand>
</feature>
<dbReference type="PROSITE" id="PS50889">
    <property type="entry name" value="S4"/>
    <property type="match status" value="1"/>
</dbReference>
<comment type="similarity">
    <text evidence="10 11">Belongs to the class-I aminoacyl-tRNA synthetase family. TyrS type 1 subfamily.</text>
</comment>
<dbReference type="FunFam" id="1.10.240.10:FF:000001">
    <property type="entry name" value="Tyrosine--tRNA ligase"/>
    <property type="match status" value="1"/>
</dbReference>
<dbReference type="GO" id="GO:0042803">
    <property type="term" value="F:protein homodimerization activity"/>
    <property type="evidence" value="ECO:0007669"/>
    <property type="project" value="UniProtKB-ARBA"/>
</dbReference>
<dbReference type="CDD" id="cd00165">
    <property type="entry name" value="S4"/>
    <property type="match status" value="1"/>
</dbReference>
<evidence type="ECO:0000256" key="1">
    <source>
        <dbReference type="ARBA" id="ARBA00004496"/>
    </source>
</evidence>
<accession>A0A372LKM2</accession>
<evidence type="ECO:0000256" key="7">
    <source>
        <dbReference type="ARBA" id="ARBA00022917"/>
    </source>
</evidence>
<dbReference type="SMART" id="SM00363">
    <property type="entry name" value="S4"/>
    <property type="match status" value="1"/>
</dbReference>
<dbReference type="Gene3D" id="3.40.50.620">
    <property type="entry name" value="HUPs"/>
    <property type="match status" value="1"/>
</dbReference>
<keyword evidence="6 12" id="KW-0694">RNA-binding</keyword>
<dbReference type="SUPFAM" id="SSF55174">
    <property type="entry name" value="Alpha-L RNA-binding motif"/>
    <property type="match status" value="1"/>
</dbReference>
<feature type="domain" description="RNA-binding S4" evidence="13">
    <location>
        <begin position="354"/>
        <end position="415"/>
    </location>
</feature>
<dbReference type="InterPro" id="IPR002942">
    <property type="entry name" value="S4_RNA-bd"/>
</dbReference>
<evidence type="ECO:0000256" key="4">
    <source>
        <dbReference type="ARBA" id="ARBA00022741"/>
    </source>
</evidence>
<dbReference type="GO" id="GO:0005524">
    <property type="term" value="F:ATP binding"/>
    <property type="evidence" value="ECO:0007669"/>
    <property type="project" value="UniProtKB-UniRule"/>
</dbReference>
<evidence type="ECO:0000256" key="10">
    <source>
        <dbReference type="ARBA" id="ARBA00060965"/>
    </source>
</evidence>